<dbReference type="Proteomes" id="UP000038055">
    <property type="component" value="Unassembled WGS sequence"/>
</dbReference>
<accession>A0A0B7HBE9</accession>
<reference evidence="2" key="1">
    <citation type="submission" date="2015-01" db="EMBL/GenBank/DDBJ databases">
        <authorList>
            <person name="MANFREDI Pablo"/>
        </authorList>
    </citation>
    <scope>NUCLEOTIDE SEQUENCE [LARGE SCALE GENOMIC DNA]</scope>
    <source>
        <strain evidence="2">Ccyn2B</strain>
    </source>
</reference>
<dbReference type="Pfam" id="PF17642">
    <property type="entry name" value="TssD"/>
    <property type="match status" value="1"/>
</dbReference>
<dbReference type="EMBL" id="CDOD01000022">
    <property type="protein sequence ID" value="CEN35879.1"/>
    <property type="molecule type" value="Genomic_DNA"/>
</dbReference>
<protein>
    <submittedName>
        <fullName evidence="1">Uncharacterized protein</fullName>
    </submittedName>
</protein>
<name>A0A0B7HBE9_9FLAO</name>
<gene>
    <name evidence="1" type="ORF">CCYN2B_290039</name>
</gene>
<organism evidence="1 2">
    <name type="scientific">Capnocytophaga cynodegmi</name>
    <dbReference type="NCBI Taxonomy" id="28189"/>
    <lineage>
        <taxon>Bacteria</taxon>
        <taxon>Pseudomonadati</taxon>
        <taxon>Bacteroidota</taxon>
        <taxon>Flavobacteriia</taxon>
        <taxon>Flavobacteriales</taxon>
        <taxon>Flavobacteriaceae</taxon>
        <taxon>Capnocytophaga</taxon>
    </lineage>
</organism>
<dbReference type="InterPro" id="IPR041408">
    <property type="entry name" value="Hcp_Tssd"/>
</dbReference>
<keyword evidence="2" id="KW-1185">Reference proteome</keyword>
<evidence type="ECO:0000313" key="2">
    <source>
        <dbReference type="Proteomes" id="UP000038055"/>
    </source>
</evidence>
<sequence>MPDEQLLYWVTNQWIKRDGEIVFRNKTTSAPLKINFKNAYCVNFLHTVSSSRGTSVSLTISPEIIDLNGIFLDNNWSE</sequence>
<proteinExistence type="predicted"/>
<dbReference type="GO" id="GO:0033104">
    <property type="term" value="C:type VI protein secretion system complex"/>
    <property type="evidence" value="ECO:0007669"/>
    <property type="project" value="InterPro"/>
</dbReference>
<evidence type="ECO:0000313" key="1">
    <source>
        <dbReference type="EMBL" id="CEN35879.1"/>
    </source>
</evidence>
<dbReference type="AlphaFoldDB" id="A0A0B7HBE9"/>